<comment type="caution">
    <text evidence="1">The sequence shown here is derived from an EMBL/GenBank/DDBJ whole genome shotgun (WGS) entry which is preliminary data.</text>
</comment>
<dbReference type="STRING" id="1384049.CD29_02575"/>
<protein>
    <submittedName>
        <fullName evidence="1">CMP-N-acetylneuraminic acid synthetase</fullName>
    </submittedName>
</protein>
<organism evidence="1 2">
    <name type="scientific">Ureibacillus manganicus DSM 26584</name>
    <dbReference type="NCBI Taxonomy" id="1384049"/>
    <lineage>
        <taxon>Bacteria</taxon>
        <taxon>Bacillati</taxon>
        <taxon>Bacillota</taxon>
        <taxon>Bacilli</taxon>
        <taxon>Bacillales</taxon>
        <taxon>Caryophanaceae</taxon>
        <taxon>Ureibacillus</taxon>
    </lineage>
</organism>
<name>A0A0A3I6B3_9BACL</name>
<evidence type="ECO:0000313" key="1">
    <source>
        <dbReference type="EMBL" id="KGR80259.1"/>
    </source>
</evidence>
<dbReference type="AlphaFoldDB" id="A0A0A3I6B3"/>
<reference evidence="1 2" key="1">
    <citation type="submission" date="2014-02" db="EMBL/GenBank/DDBJ databases">
        <title>Draft genome sequence of Lysinibacillus manganicus DSM 26584T.</title>
        <authorList>
            <person name="Zhang F."/>
            <person name="Wang G."/>
            <person name="Zhang L."/>
        </authorList>
    </citation>
    <scope>NUCLEOTIDE SEQUENCE [LARGE SCALE GENOMIC DNA]</scope>
    <source>
        <strain evidence="1 2">DSM 26584</strain>
    </source>
</reference>
<dbReference type="Proteomes" id="UP000030416">
    <property type="component" value="Unassembled WGS sequence"/>
</dbReference>
<dbReference type="EMBL" id="JPVN01000002">
    <property type="protein sequence ID" value="KGR80259.1"/>
    <property type="molecule type" value="Genomic_DNA"/>
</dbReference>
<accession>A0A0A3I6B3</accession>
<keyword evidence="2" id="KW-1185">Reference proteome</keyword>
<proteinExistence type="predicted"/>
<sequence>MNNNTVKLSEKKKIAFIVEYCQTKGLYPLERAATLAKLLDKVETVSVFLKTSSNDGVQIFANEQISPILFNHYSELSKHIRNLQPDLIVQDGKDTLIEHVEQLKPYCKTLVHFDDFGEGAQFADCNILALFEEAKENMAQNILAGPYAFAVTETIRNISESRASNELSSPPHIVVAYEDGDENNLTYRTLRHLTQLNIPLKVTVAIDRDYKHSVEDLQMMVLTRRNTKIFKHERALEQLLTEADIVICNASYSPYKVAAVGVPCITAAQNDLELNNTFPRENHGFIHLGLGRKMKQSNIQNAVMELLLHESRRERAVRKQLELEIVDNNEVLKSLLLDFAYERHNMVSL</sequence>
<gene>
    <name evidence="1" type="ORF">CD29_02575</name>
</gene>
<dbReference type="SUPFAM" id="SSF53756">
    <property type="entry name" value="UDP-Glycosyltransferase/glycogen phosphorylase"/>
    <property type="match status" value="1"/>
</dbReference>
<dbReference type="Gene3D" id="3.40.50.2000">
    <property type="entry name" value="Glycogen Phosphorylase B"/>
    <property type="match status" value="1"/>
</dbReference>
<evidence type="ECO:0000313" key="2">
    <source>
        <dbReference type="Proteomes" id="UP000030416"/>
    </source>
</evidence>
<dbReference type="eggNOG" id="COG3980">
    <property type="taxonomic scope" value="Bacteria"/>
</dbReference>